<dbReference type="OrthoDB" id="674046at2"/>
<gene>
    <name evidence="2" type="ORF">FOF46_00205</name>
</gene>
<dbReference type="EMBL" id="VLNR01000001">
    <property type="protein sequence ID" value="TSE11438.1"/>
    <property type="molecule type" value="Genomic_DNA"/>
</dbReference>
<evidence type="ECO:0000313" key="2">
    <source>
        <dbReference type="EMBL" id="TSE11438.1"/>
    </source>
</evidence>
<dbReference type="Pfam" id="PF10807">
    <property type="entry name" value="DUF2541"/>
    <property type="match status" value="1"/>
</dbReference>
<dbReference type="RefSeq" id="WP_109437451.1">
    <property type="nucleotide sequence ID" value="NZ_CANMIK010000004.1"/>
</dbReference>
<evidence type="ECO:0000313" key="3">
    <source>
        <dbReference type="Proteomes" id="UP000318833"/>
    </source>
</evidence>
<sequence length="136" mass="15754">MKHTATQKIHHSLLLLFILLITSSFSSNIANWEYLGSKIVNYKLDKDIIKVTAKEGAFKKLKIKITGGSINMHRMVVQYGNGEKDVIQLRYNFSRRSATRVIDLKGNKRIIRDITFFYDTKNSSRKKAKIHVFGRH</sequence>
<comment type="caution">
    <text evidence="2">The sequence shown here is derived from an EMBL/GenBank/DDBJ whole genome shotgun (WGS) entry which is preliminary data.</text>
</comment>
<organism evidence="2 3">
    <name type="scientific">Aquimarina algiphila</name>
    <dbReference type="NCBI Taxonomy" id="2047982"/>
    <lineage>
        <taxon>Bacteria</taxon>
        <taxon>Pseudomonadati</taxon>
        <taxon>Bacteroidota</taxon>
        <taxon>Flavobacteriia</taxon>
        <taxon>Flavobacteriales</taxon>
        <taxon>Flavobacteriaceae</taxon>
        <taxon>Aquimarina</taxon>
    </lineage>
</organism>
<name>A0A554VRX2_9FLAO</name>
<keyword evidence="1" id="KW-0732">Signal</keyword>
<keyword evidence="3" id="KW-1185">Reference proteome</keyword>
<dbReference type="AlphaFoldDB" id="A0A554VRX2"/>
<proteinExistence type="predicted"/>
<reference evidence="2 3" key="1">
    <citation type="submission" date="2019-07" db="EMBL/GenBank/DDBJ databases">
        <title>The draft genome sequence of Aquimarina algiphila M91.</title>
        <authorList>
            <person name="Meng X."/>
        </authorList>
    </citation>
    <scope>NUCLEOTIDE SEQUENCE [LARGE SCALE GENOMIC DNA]</scope>
    <source>
        <strain evidence="2 3">M91</strain>
    </source>
</reference>
<dbReference type="InterPro" id="IPR020240">
    <property type="entry name" value="UPF0412_YaaI"/>
</dbReference>
<protein>
    <submittedName>
        <fullName evidence="2">DUF2541 family protein</fullName>
    </submittedName>
</protein>
<evidence type="ECO:0000256" key="1">
    <source>
        <dbReference type="ARBA" id="ARBA00022729"/>
    </source>
</evidence>
<dbReference type="Proteomes" id="UP000318833">
    <property type="component" value="Unassembled WGS sequence"/>
</dbReference>
<accession>A0A554VRX2</accession>